<gene>
    <name evidence="1" type="ORF">ANE_LOCUS12386</name>
</gene>
<protein>
    <submittedName>
        <fullName evidence="1">Uncharacterized protein</fullName>
    </submittedName>
</protein>
<dbReference type="PANTHER" id="PTHR36024:SF1">
    <property type="entry name" value="OS11G0246900 PROTEIN"/>
    <property type="match status" value="1"/>
</dbReference>
<dbReference type="InterPro" id="IPR044956">
    <property type="entry name" value="SKIP35"/>
</dbReference>
<organism evidence="1 2">
    <name type="scientific">Arabis nemorensis</name>
    <dbReference type="NCBI Taxonomy" id="586526"/>
    <lineage>
        <taxon>Eukaryota</taxon>
        <taxon>Viridiplantae</taxon>
        <taxon>Streptophyta</taxon>
        <taxon>Embryophyta</taxon>
        <taxon>Tracheophyta</taxon>
        <taxon>Spermatophyta</taxon>
        <taxon>Magnoliopsida</taxon>
        <taxon>eudicotyledons</taxon>
        <taxon>Gunneridae</taxon>
        <taxon>Pentapetalae</taxon>
        <taxon>rosids</taxon>
        <taxon>malvids</taxon>
        <taxon>Brassicales</taxon>
        <taxon>Brassicaceae</taxon>
        <taxon>Arabideae</taxon>
        <taxon>Arabis</taxon>
    </lineage>
</organism>
<reference evidence="1" key="1">
    <citation type="submission" date="2019-07" db="EMBL/GenBank/DDBJ databases">
        <authorList>
            <person name="Dittberner H."/>
        </authorList>
    </citation>
    <scope>NUCLEOTIDE SEQUENCE [LARGE SCALE GENOMIC DNA]</scope>
</reference>
<proteinExistence type="predicted"/>
<evidence type="ECO:0000313" key="1">
    <source>
        <dbReference type="EMBL" id="VVB01942.1"/>
    </source>
</evidence>
<evidence type="ECO:0000313" key="2">
    <source>
        <dbReference type="Proteomes" id="UP000489600"/>
    </source>
</evidence>
<comment type="caution">
    <text evidence="1">The sequence shown here is derived from an EMBL/GenBank/DDBJ whole genome shotgun (WGS) entry which is preliminary data.</text>
</comment>
<dbReference type="Proteomes" id="UP000489600">
    <property type="component" value="Unassembled WGS sequence"/>
</dbReference>
<dbReference type="OrthoDB" id="1706771at2759"/>
<accession>A0A565BJY4</accession>
<dbReference type="AlphaFoldDB" id="A0A565BJY4"/>
<dbReference type="PANTHER" id="PTHR36024">
    <property type="entry name" value="ANKYRIN REPEAT PROTEIN SKIP35"/>
    <property type="match status" value="1"/>
</dbReference>
<keyword evidence="2" id="KW-1185">Reference proteome</keyword>
<name>A0A565BJY4_9BRAS</name>
<dbReference type="EMBL" id="CABITT030000004">
    <property type="protein sequence ID" value="VVB01942.1"/>
    <property type="molecule type" value="Genomic_DNA"/>
</dbReference>
<sequence length="62" mass="7009">MRVLKIDESAIRLKDLPAPLRVAIAYMPLYRECVKAGGRLLTQKLRGQLVEAAKQLQGFDKK</sequence>